<dbReference type="InterPro" id="IPR050597">
    <property type="entry name" value="Cytochrome_c_Oxidase_Subunit"/>
</dbReference>
<evidence type="ECO:0000256" key="2">
    <source>
        <dbReference type="ARBA" id="ARBA00022723"/>
    </source>
</evidence>
<feature type="domain" description="Cytochrome c" evidence="6">
    <location>
        <begin position="147"/>
        <end position="229"/>
    </location>
</feature>
<dbReference type="GO" id="GO:0046872">
    <property type="term" value="F:metal ion binding"/>
    <property type="evidence" value="ECO:0007669"/>
    <property type="project" value="UniProtKB-KW"/>
</dbReference>
<dbReference type="GO" id="GO:0020037">
    <property type="term" value="F:heme binding"/>
    <property type="evidence" value="ECO:0007669"/>
    <property type="project" value="InterPro"/>
</dbReference>
<keyword evidence="1 4" id="KW-0349">Heme</keyword>
<dbReference type="Pfam" id="PF00034">
    <property type="entry name" value="Cytochrom_C"/>
    <property type="match status" value="2"/>
</dbReference>
<feature type="domain" description="Cytochrome c" evidence="6">
    <location>
        <begin position="52"/>
        <end position="132"/>
    </location>
</feature>
<dbReference type="GO" id="GO:0009055">
    <property type="term" value="F:electron transfer activity"/>
    <property type="evidence" value="ECO:0007669"/>
    <property type="project" value="InterPro"/>
</dbReference>
<dbReference type="InterPro" id="IPR036909">
    <property type="entry name" value="Cyt_c-like_dom_sf"/>
</dbReference>
<evidence type="ECO:0000256" key="3">
    <source>
        <dbReference type="ARBA" id="ARBA00023004"/>
    </source>
</evidence>
<dbReference type="AlphaFoldDB" id="A0A011M8M7"/>
<gene>
    <name evidence="7" type="primary">cycA_2</name>
    <name evidence="7" type="ORF">AW08_02777</name>
</gene>
<dbReference type="STRING" id="1454001.AW08_02777"/>
<dbReference type="PANTHER" id="PTHR33751:SF1">
    <property type="entry name" value="CBB3-TYPE CYTOCHROME C OXIDASE SUBUNIT FIXP"/>
    <property type="match status" value="1"/>
</dbReference>
<protein>
    <submittedName>
        <fullName evidence="7">Cytochrome c4</fullName>
    </submittedName>
</protein>
<keyword evidence="3 4" id="KW-0408">Iron</keyword>
<dbReference type="InterPro" id="IPR009056">
    <property type="entry name" value="Cyt_c-like_dom"/>
</dbReference>
<name>A0A011M8M7_9PROT</name>
<feature type="chain" id="PRO_5001460540" evidence="5">
    <location>
        <begin position="21"/>
        <end position="244"/>
    </location>
</feature>
<evidence type="ECO:0000256" key="5">
    <source>
        <dbReference type="SAM" id="SignalP"/>
    </source>
</evidence>
<dbReference type="PATRIC" id="fig|1454001.3.peg.2829"/>
<sequence>MQKLVLALSLALHAAALPHAAPSPVGPEGVPVKEYPWQALPGETNEALERKGERKRGQRLYALCRSCHLASAGGSPDGAVPRLAGQHSSVLIKQMADIRSGVRHNSTMYPFAAVLADPQDLADLAAYLEGLCIQAGDGRYDAADAEQQVAAGRALYDKACRTCHGPNGEGSRHKGYPMLAGQHHRYLLRQMTEIRDGKRSAAHGEMVRIIGSYTDDELLAVAAYQASLVLPGKACAVKRPSRKQ</sequence>
<evidence type="ECO:0000313" key="7">
    <source>
        <dbReference type="EMBL" id="EXI66038.1"/>
    </source>
</evidence>
<evidence type="ECO:0000256" key="1">
    <source>
        <dbReference type="ARBA" id="ARBA00022617"/>
    </source>
</evidence>
<organism evidence="7 8">
    <name type="scientific">Candidatus Accumulibacter adjunctus</name>
    <dbReference type="NCBI Taxonomy" id="1454001"/>
    <lineage>
        <taxon>Bacteria</taxon>
        <taxon>Pseudomonadati</taxon>
        <taxon>Pseudomonadota</taxon>
        <taxon>Betaproteobacteria</taxon>
        <taxon>Candidatus Accumulibacter</taxon>
    </lineage>
</organism>
<accession>A0A011M8M7</accession>
<dbReference type="PANTHER" id="PTHR33751">
    <property type="entry name" value="CBB3-TYPE CYTOCHROME C OXIDASE SUBUNIT FIXP"/>
    <property type="match status" value="1"/>
</dbReference>
<evidence type="ECO:0000259" key="6">
    <source>
        <dbReference type="PROSITE" id="PS51007"/>
    </source>
</evidence>
<comment type="caution">
    <text evidence="7">The sequence shown here is derived from an EMBL/GenBank/DDBJ whole genome shotgun (WGS) entry which is preliminary data.</text>
</comment>
<dbReference type="Proteomes" id="UP000020218">
    <property type="component" value="Unassembled WGS sequence"/>
</dbReference>
<feature type="signal peptide" evidence="5">
    <location>
        <begin position="1"/>
        <end position="20"/>
    </location>
</feature>
<dbReference type="EMBL" id="JFAX01000017">
    <property type="protein sequence ID" value="EXI66038.1"/>
    <property type="molecule type" value="Genomic_DNA"/>
</dbReference>
<evidence type="ECO:0000256" key="4">
    <source>
        <dbReference type="PROSITE-ProRule" id="PRU00433"/>
    </source>
</evidence>
<keyword evidence="5" id="KW-0732">Signal</keyword>
<proteinExistence type="predicted"/>
<dbReference type="SUPFAM" id="SSF46626">
    <property type="entry name" value="Cytochrome c"/>
    <property type="match status" value="2"/>
</dbReference>
<keyword evidence="8" id="KW-1185">Reference proteome</keyword>
<evidence type="ECO:0000313" key="8">
    <source>
        <dbReference type="Proteomes" id="UP000020218"/>
    </source>
</evidence>
<dbReference type="Gene3D" id="1.10.760.10">
    <property type="entry name" value="Cytochrome c-like domain"/>
    <property type="match status" value="2"/>
</dbReference>
<keyword evidence="2 4" id="KW-0479">Metal-binding</keyword>
<dbReference type="PROSITE" id="PS51007">
    <property type="entry name" value="CYTC"/>
    <property type="match status" value="2"/>
</dbReference>
<reference evidence="7" key="1">
    <citation type="submission" date="2014-02" db="EMBL/GenBank/DDBJ databases">
        <title>Expanding our view of genomic diversity in Candidatus Accumulibacter clades.</title>
        <authorList>
            <person name="Skennerton C.T."/>
            <person name="Barr J.J."/>
            <person name="Slater F.R."/>
            <person name="Bond P.L."/>
            <person name="Tyson G.W."/>
        </authorList>
    </citation>
    <scope>NUCLEOTIDE SEQUENCE [LARGE SCALE GENOMIC DNA]</scope>
</reference>